<gene>
    <name evidence="1" type="ordered locus">Dalk_4906</name>
</gene>
<name>B8FDF1_DESAL</name>
<dbReference type="KEGG" id="dal:Dalk_4906"/>
<dbReference type="Proteomes" id="UP000000739">
    <property type="component" value="Chromosome"/>
</dbReference>
<evidence type="ECO:0000313" key="2">
    <source>
        <dbReference type="Proteomes" id="UP000000739"/>
    </source>
</evidence>
<reference evidence="1 2" key="1">
    <citation type="journal article" date="2012" name="Environ. Microbiol.">
        <title>The genome sequence of Desulfatibacillum alkenivorans AK-01: a blueprint for anaerobic alkane oxidation.</title>
        <authorList>
            <person name="Callaghan A.V."/>
            <person name="Morris B.E."/>
            <person name="Pereira I.A."/>
            <person name="McInerney M.J."/>
            <person name="Austin R.N."/>
            <person name="Groves J.T."/>
            <person name="Kukor J.J."/>
            <person name="Suflita J.M."/>
            <person name="Young L.Y."/>
            <person name="Zylstra G.J."/>
            <person name="Wawrik B."/>
        </authorList>
    </citation>
    <scope>NUCLEOTIDE SEQUENCE [LARGE SCALE GENOMIC DNA]</scope>
    <source>
        <strain evidence="1 2">AK-01</strain>
    </source>
</reference>
<dbReference type="HOGENOM" id="CLU_097790_2_0_7"/>
<sequence>MFNLSLNSENAMQELEAVQRFFDHYKDISCDEVPFSPMVRKMCEANRCGSVGKSWTCPPAIAPVEELQAGLEKYERFLIVDKVYELESSYDWKGMMAGAKDFQDRIQNLRKAIKESLAPEDFVVLGVGACQVCETCSYVDGEPCRFPEKALYSVEAYGIDAMKMMKDAGLKYYNGPNTVTYIGGVFFQSQS</sequence>
<dbReference type="Pfam" id="PF10050">
    <property type="entry name" value="DUF2284"/>
    <property type="match status" value="1"/>
</dbReference>
<dbReference type="eggNOG" id="COG5423">
    <property type="taxonomic scope" value="Bacteria"/>
</dbReference>
<accession>B8FDF1</accession>
<dbReference type="AlphaFoldDB" id="B8FDF1"/>
<dbReference type="InterPro" id="IPR019271">
    <property type="entry name" value="DUF2284_metal-binding"/>
</dbReference>
<protein>
    <recommendedName>
        <fullName evidence="3">Metal-binding protein-like protein</fullName>
    </recommendedName>
</protein>
<keyword evidence="2" id="KW-1185">Reference proteome</keyword>
<proteinExistence type="predicted"/>
<organism evidence="1 2">
    <name type="scientific">Desulfatibacillum aliphaticivorans</name>
    <dbReference type="NCBI Taxonomy" id="218208"/>
    <lineage>
        <taxon>Bacteria</taxon>
        <taxon>Pseudomonadati</taxon>
        <taxon>Thermodesulfobacteriota</taxon>
        <taxon>Desulfobacteria</taxon>
        <taxon>Desulfobacterales</taxon>
        <taxon>Desulfatibacillaceae</taxon>
        <taxon>Desulfatibacillum</taxon>
    </lineage>
</organism>
<evidence type="ECO:0008006" key="3">
    <source>
        <dbReference type="Google" id="ProtNLM"/>
    </source>
</evidence>
<evidence type="ECO:0000313" key="1">
    <source>
        <dbReference type="EMBL" id="ACL06582.1"/>
    </source>
</evidence>
<dbReference type="EMBL" id="CP001322">
    <property type="protein sequence ID" value="ACL06582.1"/>
    <property type="molecule type" value="Genomic_DNA"/>
</dbReference>